<dbReference type="EMBL" id="JAYMGO010000024">
    <property type="protein sequence ID" value="KAL1248873.1"/>
    <property type="molecule type" value="Genomic_DNA"/>
</dbReference>
<feature type="compositionally biased region" description="Polar residues" evidence="1">
    <location>
        <begin position="42"/>
        <end position="57"/>
    </location>
</feature>
<feature type="region of interest" description="Disordered" evidence="1">
    <location>
        <begin position="38"/>
        <end position="57"/>
    </location>
</feature>
<evidence type="ECO:0000313" key="3">
    <source>
        <dbReference type="Proteomes" id="UP001558613"/>
    </source>
</evidence>
<proteinExistence type="predicted"/>
<keyword evidence="3" id="KW-1185">Reference proteome</keyword>
<protein>
    <submittedName>
        <fullName evidence="2">Uncharacterized protein</fullName>
    </submittedName>
</protein>
<feature type="region of interest" description="Disordered" evidence="1">
    <location>
        <begin position="1"/>
        <end position="23"/>
    </location>
</feature>
<feature type="compositionally biased region" description="Basic residues" evidence="1">
    <location>
        <begin position="133"/>
        <end position="143"/>
    </location>
</feature>
<name>A0ABR3L7M8_9TELE</name>
<evidence type="ECO:0000313" key="2">
    <source>
        <dbReference type="EMBL" id="KAL1248873.1"/>
    </source>
</evidence>
<evidence type="ECO:0000256" key="1">
    <source>
        <dbReference type="SAM" id="MobiDB-lite"/>
    </source>
</evidence>
<dbReference type="Proteomes" id="UP001558613">
    <property type="component" value="Unassembled WGS sequence"/>
</dbReference>
<organism evidence="2 3">
    <name type="scientific">Cirrhinus molitorella</name>
    <name type="common">mud carp</name>
    <dbReference type="NCBI Taxonomy" id="172907"/>
    <lineage>
        <taxon>Eukaryota</taxon>
        <taxon>Metazoa</taxon>
        <taxon>Chordata</taxon>
        <taxon>Craniata</taxon>
        <taxon>Vertebrata</taxon>
        <taxon>Euteleostomi</taxon>
        <taxon>Actinopterygii</taxon>
        <taxon>Neopterygii</taxon>
        <taxon>Teleostei</taxon>
        <taxon>Ostariophysi</taxon>
        <taxon>Cypriniformes</taxon>
        <taxon>Cyprinidae</taxon>
        <taxon>Labeoninae</taxon>
        <taxon>Labeonini</taxon>
        <taxon>Cirrhinus</taxon>
    </lineage>
</organism>
<feature type="compositionally biased region" description="Basic and acidic residues" evidence="1">
    <location>
        <begin position="1"/>
        <end position="11"/>
    </location>
</feature>
<gene>
    <name evidence="2" type="ORF">QQF64_022191</name>
</gene>
<accession>A0ABR3L7M8</accession>
<reference evidence="2 3" key="1">
    <citation type="submission" date="2023-09" db="EMBL/GenBank/DDBJ databases">
        <authorList>
            <person name="Wang M."/>
        </authorList>
    </citation>
    <scope>NUCLEOTIDE SEQUENCE [LARGE SCALE GENOMIC DNA]</scope>
    <source>
        <strain evidence="2">GT-2023</strain>
        <tissue evidence="2">Liver</tissue>
    </source>
</reference>
<comment type="caution">
    <text evidence="2">The sequence shown here is derived from an EMBL/GenBank/DDBJ whole genome shotgun (WGS) entry which is preliminary data.</text>
</comment>
<sequence>MGTTTGEREQQNKSCKGPSSDRPYLTLATLKQCSPVHKGPQHWQTLPETHGSSTMQPSCKGPLWRPICPVHALRTPLVQQKFSILQVNASTATGTQLCALPAVCNLHHHQQLLRWRFWQIGRHETPTWPQKGTKSRGWKKGKRKDSGMMLARRLQRLTVTIATLDRVPPLTYCPHRAKWAIDNPTEQGLHSIRASTFSIFQGSKALGAFTPISSPMPASIGVMSRQGTIDKAHSGPSITTSCHYQ</sequence>
<feature type="region of interest" description="Disordered" evidence="1">
    <location>
        <begin position="126"/>
        <end position="145"/>
    </location>
</feature>